<dbReference type="SUPFAM" id="SSF48452">
    <property type="entry name" value="TPR-like"/>
    <property type="match status" value="1"/>
</dbReference>
<dbReference type="RefSeq" id="WP_133969190.1">
    <property type="nucleotide sequence ID" value="NZ_SORL01000013.1"/>
</dbReference>
<proteinExistence type="inferred from homology"/>
<evidence type="ECO:0000313" key="8">
    <source>
        <dbReference type="EMBL" id="TDY60095.1"/>
    </source>
</evidence>
<evidence type="ECO:0000256" key="1">
    <source>
        <dbReference type="ARBA" id="ARBA00004442"/>
    </source>
</evidence>
<evidence type="ECO:0000256" key="4">
    <source>
        <dbReference type="ARBA" id="ARBA00023136"/>
    </source>
</evidence>
<accession>A0A4R8M8L9</accession>
<comment type="caution">
    <text evidence="8">The sequence shown here is derived from an EMBL/GenBank/DDBJ whole genome shotgun (WGS) entry which is preliminary data.</text>
</comment>
<dbReference type="EMBL" id="SORL01000013">
    <property type="protein sequence ID" value="TDY60095.1"/>
    <property type="molecule type" value="Genomic_DNA"/>
</dbReference>
<dbReference type="GO" id="GO:0009279">
    <property type="term" value="C:cell outer membrane"/>
    <property type="evidence" value="ECO:0007669"/>
    <property type="project" value="UniProtKB-SubCell"/>
</dbReference>
<keyword evidence="5" id="KW-0998">Cell outer membrane</keyword>
<dbReference type="AlphaFoldDB" id="A0A4R8M8L9"/>
<feature type="domain" description="SusD-like N-terminal" evidence="7">
    <location>
        <begin position="20"/>
        <end position="222"/>
    </location>
</feature>
<name>A0A4R8M8L9_9FLAO</name>
<keyword evidence="3" id="KW-0732">Signal</keyword>
<dbReference type="InterPro" id="IPR012944">
    <property type="entry name" value="SusD_RagB_dom"/>
</dbReference>
<dbReference type="Pfam" id="PF14322">
    <property type="entry name" value="SusD-like_3"/>
    <property type="match status" value="1"/>
</dbReference>
<evidence type="ECO:0000313" key="9">
    <source>
        <dbReference type="Proteomes" id="UP000294824"/>
    </source>
</evidence>
<evidence type="ECO:0000256" key="3">
    <source>
        <dbReference type="ARBA" id="ARBA00022729"/>
    </source>
</evidence>
<dbReference type="Proteomes" id="UP000294824">
    <property type="component" value="Unassembled WGS sequence"/>
</dbReference>
<organism evidence="8 9">
    <name type="scientific">Algibacter lectus</name>
    <dbReference type="NCBI Taxonomy" id="221126"/>
    <lineage>
        <taxon>Bacteria</taxon>
        <taxon>Pseudomonadati</taxon>
        <taxon>Bacteroidota</taxon>
        <taxon>Flavobacteriia</taxon>
        <taxon>Flavobacteriales</taxon>
        <taxon>Flavobacteriaceae</taxon>
        <taxon>Algibacter</taxon>
    </lineage>
</organism>
<sequence length="484" mass="54744">MKKRFIILFTLVSFFSCDSYLDEVPDNRQEVKTLDDVSELLVSAYSRATYNFVEAKSDNATYIIQNTQYPWMTENYTYVPVVSSEQQDTPTYFWDNTYNAIAHANQALVGLSEIDGGDDDFRNSLKGEALVSRAYNHFMLANIFALHYSEANKSALGIPYITAPETELSVSYERGTLEETYNLIEKDLLEGLPLISDDYYVGTGKYHFNKSAAYAFASRFYLFKGDYVKCIEYSNKLLGEGVVSINYIRDMDEVFTGTGSVQIANNFIDVSKPSNLLVVRKESFAVTRYTRGFQANSALLTEIYDQDNPQGSSDFRDLGYGFSSSSARTPPKYTELFEYTTSTTGFAYFIMPELRSEEVLLNRMEAYIMENRLEDALNDYNTMSPLRYSNGGQLTLGEVAAYYGGTEKDAMFSLVISERRKEFLREGLRWFDIKRLGLEVYHVVSTDGDGNVVTDVTLAGDDLRKAEQLPAKAIANGIEENPGY</sequence>
<dbReference type="Gene3D" id="1.25.40.390">
    <property type="match status" value="1"/>
</dbReference>
<evidence type="ECO:0000256" key="5">
    <source>
        <dbReference type="ARBA" id="ARBA00023237"/>
    </source>
</evidence>
<dbReference type="PROSITE" id="PS51257">
    <property type="entry name" value="PROKAR_LIPOPROTEIN"/>
    <property type="match status" value="1"/>
</dbReference>
<dbReference type="InterPro" id="IPR033985">
    <property type="entry name" value="SusD-like_N"/>
</dbReference>
<feature type="domain" description="RagB/SusD" evidence="6">
    <location>
        <begin position="343"/>
        <end position="436"/>
    </location>
</feature>
<dbReference type="Pfam" id="PF07980">
    <property type="entry name" value="SusD_RagB"/>
    <property type="match status" value="1"/>
</dbReference>
<protein>
    <submittedName>
        <fullName evidence="8">SusD-like starch-binding protein associating with outer membrane</fullName>
    </submittedName>
</protein>
<keyword evidence="9" id="KW-1185">Reference proteome</keyword>
<evidence type="ECO:0000259" key="6">
    <source>
        <dbReference type="Pfam" id="PF07980"/>
    </source>
</evidence>
<dbReference type="InterPro" id="IPR011990">
    <property type="entry name" value="TPR-like_helical_dom_sf"/>
</dbReference>
<evidence type="ECO:0000256" key="2">
    <source>
        <dbReference type="ARBA" id="ARBA00006275"/>
    </source>
</evidence>
<comment type="similarity">
    <text evidence="2">Belongs to the SusD family.</text>
</comment>
<reference evidence="8 9" key="1">
    <citation type="submission" date="2019-03" db="EMBL/GenBank/DDBJ databases">
        <title>Genomic Encyclopedia of Type Strains, Phase III (KMG-III): the genomes of soil and plant-associated and newly described type strains.</title>
        <authorList>
            <person name="Whitman W."/>
        </authorList>
    </citation>
    <scope>NUCLEOTIDE SEQUENCE [LARGE SCALE GENOMIC DNA]</scope>
    <source>
        <strain evidence="8 9">CECT 8301</strain>
    </source>
</reference>
<comment type="subcellular location">
    <subcellularLocation>
        <location evidence="1">Cell outer membrane</location>
    </subcellularLocation>
</comment>
<keyword evidence="4" id="KW-0472">Membrane</keyword>
<evidence type="ECO:0000259" key="7">
    <source>
        <dbReference type="Pfam" id="PF14322"/>
    </source>
</evidence>
<gene>
    <name evidence="8" type="ORF">DFQ06_3711</name>
</gene>